<name>A0A1M4YPQ6_9ACTN</name>
<evidence type="ECO:0000313" key="2">
    <source>
        <dbReference type="Proteomes" id="UP000184295"/>
    </source>
</evidence>
<reference evidence="2" key="1">
    <citation type="submission" date="2016-11" db="EMBL/GenBank/DDBJ databases">
        <authorList>
            <person name="Varghese N."/>
            <person name="Submissions S."/>
        </authorList>
    </citation>
    <scope>NUCLEOTIDE SEQUENCE [LARGE SCALE GENOMIC DNA]</scope>
    <source>
        <strain evidence="2">DSM 19514</strain>
    </source>
</reference>
<evidence type="ECO:0000313" key="1">
    <source>
        <dbReference type="EMBL" id="SHF07809.1"/>
    </source>
</evidence>
<accession>A0A1M4YPQ6</accession>
<gene>
    <name evidence="1" type="ORF">SAMN02745225_02386</name>
</gene>
<sequence>VQQGPKLENSCFTAKLWLGTLVSVLWSKEEVHRPIDIGFCWLTNSHGYAFAVGGLLSFLVGDLESCVAPKSLNVPFVCRPSLLVGLPYNPSADAPRQRTTARR</sequence>
<feature type="non-terminal residue" evidence="1">
    <location>
        <position position="1"/>
    </location>
</feature>
<protein>
    <submittedName>
        <fullName evidence="1">Uncharacterized protein</fullName>
    </submittedName>
</protein>
<dbReference type="AlphaFoldDB" id="A0A1M4YPQ6"/>
<dbReference type="Proteomes" id="UP000184295">
    <property type="component" value="Unassembled WGS sequence"/>
</dbReference>
<keyword evidence="2" id="KW-1185">Reference proteome</keyword>
<dbReference type="EMBL" id="FQUL01000089">
    <property type="protein sequence ID" value="SHF07809.1"/>
    <property type="molecule type" value="Genomic_DNA"/>
</dbReference>
<organism evidence="1 2">
    <name type="scientific">Ferrithrix thermotolerans DSM 19514</name>
    <dbReference type="NCBI Taxonomy" id="1121881"/>
    <lineage>
        <taxon>Bacteria</taxon>
        <taxon>Bacillati</taxon>
        <taxon>Actinomycetota</taxon>
        <taxon>Acidimicrobiia</taxon>
        <taxon>Acidimicrobiales</taxon>
        <taxon>Acidimicrobiaceae</taxon>
        <taxon>Ferrithrix</taxon>
    </lineage>
</organism>
<proteinExistence type="predicted"/>